<evidence type="ECO:0000259" key="1">
    <source>
        <dbReference type="Pfam" id="PF00534"/>
    </source>
</evidence>
<organism evidence="3 4">
    <name type="scientific">Vagococcus acidifermentans</name>
    <dbReference type="NCBI Taxonomy" id="564710"/>
    <lineage>
        <taxon>Bacteria</taxon>
        <taxon>Bacillati</taxon>
        <taxon>Bacillota</taxon>
        <taxon>Bacilli</taxon>
        <taxon>Lactobacillales</taxon>
        <taxon>Enterococcaceae</taxon>
        <taxon>Vagococcus</taxon>
    </lineage>
</organism>
<sequence>MKIGFFTDTYFPQVSGVSTSVRTLKHELEKNGHDVYIFTTTDPNVTELEPGIIRMPSIPLASFKERRIVVSGVVYAYYAAKELELDIVHTHTEFGMGFLGKYVAKSLGIPCVHTYHTMYEDYLHYIANGKILRPYHVRQLSRFFTHRVSGIACPSQKVVDKLLEYDIDTPLSIIPTGIDIDKFKEVSPAMTKEVRERFGIADSDLLLVSVCRLSYEKNVQTIISGMPKITAALPHAKLLIVGAGPYREALEAQAASLGLTEQVIFSGEIPNEIISPVYHAADLFVSASDSETQGLMYTEAMASQTQVVAKGNDYLNELFDDRSLGVTFAEDHEFAETLIAYVADSIPLDKELLQEKLYDISSTAFGHRIESFYEDAFDYYANVIDRIEEEEIDEKRFIPLRFFKNR</sequence>
<reference evidence="3 4" key="1">
    <citation type="submission" date="2017-05" db="EMBL/GenBank/DDBJ databases">
        <title>Vagococcus spp. assemblies.</title>
        <authorList>
            <person name="Gulvik C.A."/>
        </authorList>
    </citation>
    <scope>NUCLEOTIDE SEQUENCE [LARGE SCALE GENOMIC DNA]</scope>
    <source>
        <strain evidence="3 4">LMG 24798</strain>
    </source>
</reference>
<dbReference type="Gene3D" id="3.40.50.2000">
    <property type="entry name" value="Glycogen Phosphorylase B"/>
    <property type="match status" value="2"/>
</dbReference>
<dbReference type="SUPFAM" id="SSF53756">
    <property type="entry name" value="UDP-Glycosyltransferase/glycogen phosphorylase"/>
    <property type="match status" value="1"/>
</dbReference>
<dbReference type="Pfam" id="PF00534">
    <property type="entry name" value="Glycos_transf_1"/>
    <property type="match status" value="1"/>
</dbReference>
<dbReference type="EMBL" id="NGKC01000006">
    <property type="protein sequence ID" value="RSU12046.1"/>
    <property type="molecule type" value="Genomic_DNA"/>
</dbReference>
<evidence type="ECO:0000313" key="3">
    <source>
        <dbReference type="EMBL" id="RSU12046.1"/>
    </source>
</evidence>
<dbReference type="InterPro" id="IPR028098">
    <property type="entry name" value="Glyco_trans_4-like_N"/>
</dbReference>
<comment type="caution">
    <text evidence="3">The sequence shown here is derived from an EMBL/GenBank/DDBJ whole genome shotgun (WGS) entry which is preliminary data.</text>
</comment>
<dbReference type="OrthoDB" id="9802525at2"/>
<dbReference type="AlphaFoldDB" id="A0A430AVH4"/>
<evidence type="ECO:0000259" key="2">
    <source>
        <dbReference type="Pfam" id="PF13439"/>
    </source>
</evidence>
<keyword evidence="3" id="KW-0808">Transferase</keyword>
<feature type="domain" description="Glycosyltransferase subfamily 4-like N-terminal" evidence="2">
    <location>
        <begin position="14"/>
        <end position="181"/>
    </location>
</feature>
<dbReference type="RefSeq" id="WP_126813492.1">
    <property type="nucleotide sequence ID" value="NZ_NGKC01000006.1"/>
</dbReference>
<gene>
    <name evidence="3" type="ORF">CBF27_06365</name>
</gene>
<dbReference type="GO" id="GO:0016758">
    <property type="term" value="F:hexosyltransferase activity"/>
    <property type="evidence" value="ECO:0007669"/>
    <property type="project" value="TreeGrafter"/>
</dbReference>
<feature type="domain" description="Glycosyl transferase family 1" evidence="1">
    <location>
        <begin position="192"/>
        <end position="345"/>
    </location>
</feature>
<keyword evidence="4" id="KW-1185">Reference proteome</keyword>
<dbReference type="CDD" id="cd03817">
    <property type="entry name" value="GT4_UGDG-like"/>
    <property type="match status" value="1"/>
</dbReference>
<accession>A0A430AVH4</accession>
<name>A0A430AVH4_9ENTE</name>
<dbReference type="InterPro" id="IPR001296">
    <property type="entry name" value="Glyco_trans_1"/>
</dbReference>
<dbReference type="PANTHER" id="PTHR45947">
    <property type="entry name" value="SULFOQUINOVOSYL TRANSFERASE SQD2"/>
    <property type="match status" value="1"/>
</dbReference>
<dbReference type="PANTHER" id="PTHR45947:SF3">
    <property type="entry name" value="SULFOQUINOVOSYL TRANSFERASE SQD2"/>
    <property type="match status" value="1"/>
</dbReference>
<protein>
    <submittedName>
        <fullName evidence="3">1,2-diacylglycerol 3-glucosyltransferase</fullName>
    </submittedName>
</protein>
<dbReference type="Proteomes" id="UP000286773">
    <property type="component" value="Unassembled WGS sequence"/>
</dbReference>
<proteinExistence type="predicted"/>
<evidence type="ECO:0000313" key="4">
    <source>
        <dbReference type="Proteomes" id="UP000286773"/>
    </source>
</evidence>
<dbReference type="InterPro" id="IPR050194">
    <property type="entry name" value="Glycosyltransferase_grp1"/>
</dbReference>
<dbReference type="Pfam" id="PF13439">
    <property type="entry name" value="Glyco_transf_4"/>
    <property type="match status" value="1"/>
</dbReference>